<accession>B0E5Y6</accession>
<dbReference type="SUPFAM" id="SSF52113">
    <property type="entry name" value="BRCT domain"/>
    <property type="match status" value="2"/>
</dbReference>
<dbReference type="GO" id="GO:0005634">
    <property type="term" value="C:nucleus"/>
    <property type="evidence" value="ECO:0007669"/>
    <property type="project" value="UniProtKB-SubCell"/>
</dbReference>
<dbReference type="CDD" id="cd17751">
    <property type="entry name" value="BRCT_microcephalin_rpt3"/>
    <property type="match status" value="1"/>
</dbReference>
<dbReference type="eggNOG" id="ENOG502RSMN">
    <property type="taxonomic scope" value="Eukaryota"/>
</dbReference>
<dbReference type="SMART" id="SM00292">
    <property type="entry name" value="BRCT"/>
    <property type="match status" value="2"/>
</dbReference>
<keyword evidence="9" id="KW-1185">Reference proteome</keyword>
<dbReference type="EMBL" id="DS547839">
    <property type="protein sequence ID" value="EDR30104.1"/>
    <property type="molecule type" value="Genomic_DNA"/>
</dbReference>
<dbReference type="KEGG" id="edi:EDI_113390"/>
<evidence type="ECO:0000256" key="4">
    <source>
        <dbReference type="ARBA" id="ARBA00023204"/>
    </source>
</evidence>
<dbReference type="InterPro" id="IPR031099">
    <property type="entry name" value="BRCA1-associated"/>
</dbReference>
<keyword evidence="4" id="KW-0234">DNA repair</keyword>
<dbReference type="Proteomes" id="UP000008076">
    <property type="component" value="Unassembled WGS sequence"/>
</dbReference>
<keyword evidence="3" id="KW-0227">DNA damage</keyword>
<evidence type="ECO:0000313" key="9">
    <source>
        <dbReference type="Proteomes" id="UP000008076"/>
    </source>
</evidence>
<dbReference type="OMA" id="KYIACKQ"/>
<evidence type="ECO:0000256" key="5">
    <source>
        <dbReference type="ARBA" id="ARBA00023242"/>
    </source>
</evidence>
<dbReference type="PROSITE" id="PS50172">
    <property type="entry name" value="BRCT"/>
    <property type="match status" value="2"/>
</dbReference>
<dbReference type="GeneID" id="5878693"/>
<dbReference type="AlphaFoldDB" id="B0E5Y6"/>
<proteinExistence type="predicted"/>
<keyword evidence="5" id="KW-0539">Nucleus</keyword>
<evidence type="ECO:0000256" key="6">
    <source>
        <dbReference type="SAM" id="MobiDB-lite"/>
    </source>
</evidence>
<feature type="compositionally biased region" description="Basic and acidic residues" evidence="6">
    <location>
        <begin position="218"/>
        <end position="228"/>
    </location>
</feature>
<reference evidence="9" key="1">
    <citation type="submission" date="2007-12" db="EMBL/GenBank/DDBJ databases">
        <title>Annotation of Entamoeba dispar SAW760.</title>
        <authorList>
            <person name="Lorenzi H."/>
            <person name="Inman J."/>
            <person name="Schobel S."/>
            <person name="Amedeo P."/>
            <person name="Caler E."/>
        </authorList>
    </citation>
    <scope>NUCLEOTIDE SEQUENCE [LARGE SCALE GENOMIC DNA]</scope>
    <source>
        <strain evidence="9">ATCC PRA-260 / SAW760</strain>
    </source>
</reference>
<dbReference type="PANTHER" id="PTHR13763:SF0">
    <property type="entry name" value="BREAST CANCER TYPE 1 SUSCEPTIBILITY PROTEIN"/>
    <property type="match status" value="1"/>
</dbReference>
<dbReference type="Pfam" id="PF16770">
    <property type="entry name" value="RTT107_BRCT_5"/>
    <property type="match status" value="1"/>
</dbReference>
<name>B0E5Y6_ENTDS</name>
<feature type="region of interest" description="Disordered" evidence="6">
    <location>
        <begin position="59"/>
        <end position="93"/>
    </location>
</feature>
<keyword evidence="2" id="KW-0677">Repeat</keyword>
<evidence type="ECO:0000259" key="7">
    <source>
        <dbReference type="PROSITE" id="PS50172"/>
    </source>
</evidence>
<gene>
    <name evidence="8" type="ORF">EDI_113390</name>
</gene>
<evidence type="ECO:0000256" key="3">
    <source>
        <dbReference type="ARBA" id="ARBA00022763"/>
    </source>
</evidence>
<protein>
    <recommendedName>
        <fullName evidence="7">BRCT domain-containing protein</fullName>
    </recommendedName>
</protein>
<feature type="domain" description="BRCT" evidence="7">
    <location>
        <begin position="503"/>
        <end position="582"/>
    </location>
</feature>
<feature type="compositionally biased region" description="Basic and acidic residues" evidence="6">
    <location>
        <begin position="79"/>
        <end position="92"/>
    </location>
</feature>
<dbReference type="Gene3D" id="3.40.50.10190">
    <property type="entry name" value="BRCT domain"/>
    <property type="match status" value="1"/>
</dbReference>
<dbReference type="GO" id="GO:0004842">
    <property type="term" value="F:ubiquitin-protein transferase activity"/>
    <property type="evidence" value="ECO:0007669"/>
    <property type="project" value="TreeGrafter"/>
</dbReference>
<feature type="domain" description="BRCT" evidence="7">
    <location>
        <begin position="439"/>
        <end position="491"/>
    </location>
</feature>
<dbReference type="InterPro" id="IPR001357">
    <property type="entry name" value="BRCT_dom"/>
</dbReference>
<dbReference type="PANTHER" id="PTHR13763">
    <property type="entry name" value="BREAST CANCER TYPE 1 SUSCEPTIBILITY PROTEIN BRCA1"/>
    <property type="match status" value="1"/>
</dbReference>
<dbReference type="GO" id="GO:0045944">
    <property type="term" value="P:positive regulation of transcription by RNA polymerase II"/>
    <property type="evidence" value="ECO:0007669"/>
    <property type="project" value="TreeGrafter"/>
</dbReference>
<organism evidence="9">
    <name type="scientific">Entamoeba dispar (strain ATCC PRA-260 / SAW760)</name>
    <dbReference type="NCBI Taxonomy" id="370354"/>
    <lineage>
        <taxon>Eukaryota</taxon>
        <taxon>Amoebozoa</taxon>
        <taxon>Evosea</taxon>
        <taxon>Archamoebae</taxon>
        <taxon>Mastigamoebida</taxon>
        <taxon>Entamoebidae</taxon>
        <taxon>Entamoeba</taxon>
    </lineage>
</organism>
<dbReference type="InterPro" id="IPR036420">
    <property type="entry name" value="BRCT_dom_sf"/>
</dbReference>
<evidence type="ECO:0000313" key="8">
    <source>
        <dbReference type="EMBL" id="EDR30104.1"/>
    </source>
</evidence>
<dbReference type="OrthoDB" id="2384350at2759"/>
<dbReference type="RefSeq" id="XP_001733807.1">
    <property type="nucleotide sequence ID" value="XM_001733755.1"/>
</dbReference>
<evidence type="ECO:0000256" key="1">
    <source>
        <dbReference type="ARBA" id="ARBA00004123"/>
    </source>
</evidence>
<dbReference type="GO" id="GO:0000724">
    <property type="term" value="P:double-strand break repair via homologous recombination"/>
    <property type="evidence" value="ECO:0007669"/>
    <property type="project" value="TreeGrafter"/>
</dbReference>
<sequence length="582" mass="68614">MSESNENDNTTTDSDIIEKMQNAYDSLFKIRRYEKFLGVKEEEVSENCPDVFEMNIGDNEIKQSVSNPKLNEDSSSTNNKEHKNSSENEDKNLQTIFIKIQQKLKEEKFEEEELDSIKNINKKKDDTIKQLPTDNTILTKTTLKKNKSKPKDKIIEEEELNHTIQKTKLIEENADTKINDYIKTNESIQHQTKTNPLSLNKSYQFTELNEGKKKPKLPKTEQDEEKNRKVPLLKKAKTYEDFLVEQYRETSIKNLKRRTKKTNKKKVQKIVKEYDNESKKEKVLPNRNNDIIQRFIELTKGQSIKHENEPKDKRSTKNRIVQRLRKNPKKVEFLIDEYIPYMYLKENTNDQPLKKPQKSRIFEKEDKENTHKINNSIHSQVFLSSKINKEDNNYKKVLFNPIIKKGCNDIYVYLSGFEDEQKELYSESLDGIPHLHVIEIYKRATHIVCHNFGRTIKMLKGISDGKWILSEDWIEAIIKNNAIIEEEEYECTKYIACKQQRLNKVQLLNGLKVYLSSFPKKEVIGFKKLEYMFLLRQCGAKIVKDKKESDINIGFEKGSIQCDWLFDSICSNCQLETKDYII</sequence>
<feature type="region of interest" description="Disordered" evidence="6">
    <location>
        <begin position="206"/>
        <end position="228"/>
    </location>
</feature>
<comment type="subcellular location">
    <subcellularLocation>
        <location evidence="1">Nucleus</location>
    </subcellularLocation>
</comment>
<dbReference type="VEuPathDB" id="AmoebaDB:EDI_113390"/>
<evidence type="ECO:0000256" key="2">
    <source>
        <dbReference type="ARBA" id="ARBA00022737"/>
    </source>
</evidence>